<evidence type="ECO:0000313" key="2">
    <source>
        <dbReference type="Proteomes" id="UP000249146"/>
    </source>
</evidence>
<dbReference type="AlphaFoldDB" id="A0A328EP94"/>
<reference evidence="1 2" key="1">
    <citation type="submission" date="2018-05" db="EMBL/GenBank/DDBJ databases">
        <title>Draft genome sequences of Dehalococcoides mccartyi strains RC and KS.</title>
        <authorList>
            <person name="Higgins S.A."/>
            <person name="Padilla-Crespo E."/>
            <person name="Loeffler F.E."/>
        </authorList>
    </citation>
    <scope>NUCLEOTIDE SEQUENCE [LARGE SCALE GENOMIC DNA]</scope>
    <source>
        <strain evidence="1 2">RC</strain>
    </source>
</reference>
<dbReference type="EMBL" id="QGLC01000010">
    <property type="protein sequence ID" value="RAL69259.1"/>
    <property type="molecule type" value="Genomic_DNA"/>
</dbReference>
<evidence type="ECO:0000313" key="1">
    <source>
        <dbReference type="EMBL" id="RAL69259.1"/>
    </source>
</evidence>
<comment type="caution">
    <text evidence="1">The sequence shown here is derived from an EMBL/GenBank/DDBJ whole genome shotgun (WGS) entry which is preliminary data.</text>
</comment>
<sequence length="107" mass="12234">MVPNAQAGVNIWGKAAIWLSQLPMLNRVKTLVEYFLAGIKASVLCFNIRINRGIRFVTYQAGKSGAFLRQGHFDLFLVPVKCQSQFDLRQRNINMPITYYDKPRVNS</sequence>
<gene>
    <name evidence="1" type="ORF">C1G87_0956</name>
</gene>
<dbReference type="Proteomes" id="UP000249146">
    <property type="component" value="Unassembled WGS sequence"/>
</dbReference>
<protein>
    <submittedName>
        <fullName evidence="1">Uncharacterized protein</fullName>
    </submittedName>
</protein>
<organism evidence="1 2">
    <name type="scientific">Dehalococcoides mccartyi</name>
    <dbReference type="NCBI Taxonomy" id="61435"/>
    <lineage>
        <taxon>Bacteria</taxon>
        <taxon>Bacillati</taxon>
        <taxon>Chloroflexota</taxon>
        <taxon>Dehalococcoidia</taxon>
        <taxon>Dehalococcoidales</taxon>
        <taxon>Dehalococcoidaceae</taxon>
        <taxon>Dehalococcoides</taxon>
    </lineage>
</organism>
<proteinExistence type="predicted"/>
<name>A0A328EP94_9CHLR</name>
<accession>A0A328EP94</accession>